<sequence length="127" mass="14782">TSPTHVVAAFYEALGEMQEMGGVRARYLHYNMLNTYLRSEMVRLGFHPYIEEEVQSPIITTFYYPEGSFQFAPFYEAMKEKGFILYPGKLTDVDTFRIGNIGDIVLEDMKLLVNEIECYMNEKVLQK</sequence>
<evidence type="ECO:0000313" key="6">
    <source>
        <dbReference type="Proteomes" id="UP000823937"/>
    </source>
</evidence>
<dbReference type="SUPFAM" id="SSF53383">
    <property type="entry name" value="PLP-dependent transferases"/>
    <property type="match status" value="1"/>
</dbReference>
<dbReference type="Gene3D" id="3.90.1150.10">
    <property type="entry name" value="Aspartate Aminotransferase, domain 1"/>
    <property type="match status" value="1"/>
</dbReference>
<keyword evidence="4" id="KW-0663">Pyridoxal phosphate</keyword>
<proteinExistence type="predicted"/>
<comment type="caution">
    <text evidence="5">The sequence shown here is derived from an EMBL/GenBank/DDBJ whole genome shotgun (WGS) entry which is preliminary data.</text>
</comment>
<dbReference type="AlphaFoldDB" id="A0A9D1TJY9"/>
<keyword evidence="2 5" id="KW-0032">Aminotransferase</keyword>
<feature type="non-terminal residue" evidence="5">
    <location>
        <position position="1"/>
    </location>
</feature>
<evidence type="ECO:0000256" key="2">
    <source>
        <dbReference type="ARBA" id="ARBA00022576"/>
    </source>
</evidence>
<evidence type="ECO:0000313" key="5">
    <source>
        <dbReference type="EMBL" id="HIV74695.1"/>
    </source>
</evidence>
<keyword evidence="3 5" id="KW-0808">Transferase</keyword>
<dbReference type="EC" id="2.6.1.37" evidence="5"/>
<dbReference type="InterPro" id="IPR015422">
    <property type="entry name" value="PyrdxlP-dep_Trfase_small"/>
</dbReference>
<dbReference type="PANTHER" id="PTHR42778:SF1">
    <property type="entry name" value="2-AMINOETHYLPHOSPHONATE--PYRUVATE TRANSAMINASE"/>
    <property type="match status" value="1"/>
</dbReference>
<protein>
    <submittedName>
        <fullName evidence="5">2-aminoethylphosphonate--pyruvate transaminase</fullName>
        <ecNumber evidence="5">2.6.1.37</ecNumber>
    </submittedName>
</protein>
<evidence type="ECO:0000256" key="4">
    <source>
        <dbReference type="ARBA" id="ARBA00022898"/>
    </source>
</evidence>
<accession>A0A9D1TJY9</accession>
<reference evidence="5" key="1">
    <citation type="journal article" date="2021" name="PeerJ">
        <title>Extensive microbial diversity within the chicken gut microbiome revealed by metagenomics and culture.</title>
        <authorList>
            <person name="Gilroy R."/>
            <person name="Ravi A."/>
            <person name="Getino M."/>
            <person name="Pursley I."/>
            <person name="Horton D.L."/>
            <person name="Alikhan N.F."/>
            <person name="Baker D."/>
            <person name="Gharbi K."/>
            <person name="Hall N."/>
            <person name="Watson M."/>
            <person name="Adriaenssens E.M."/>
            <person name="Foster-Nyarko E."/>
            <person name="Jarju S."/>
            <person name="Secka A."/>
            <person name="Antonio M."/>
            <person name="Oren A."/>
            <person name="Chaudhuri R.R."/>
            <person name="La Ragione R."/>
            <person name="Hildebrand F."/>
            <person name="Pallen M.J."/>
        </authorList>
    </citation>
    <scope>NUCLEOTIDE SEQUENCE</scope>
    <source>
        <strain evidence="5">CHK169-2315</strain>
    </source>
</reference>
<evidence type="ECO:0000256" key="1">
    <source>
        <dbReference type="ARBA" id="ARBA00001933"/>
    </source>
</evidence>
<comment type="cofactor">
    <cofactor evidence="1">
        <name>pyridoxal 5'-phosphate</name>
        <dbReference type="ChEBI" id="CHEBI:597326"/>
    </cofactor>
</comment>
<dbReference type="EMBL" id="DXHX01000097">
    <property type="protein sequence ID" value="HIV74695.1"/>
    <property type="molecule type" value="Genomic_DNA"/>
</dbReference>
<gene>
    <name evidence="5" type="ORF">H9895_06430</name>
</gene>
<dbReference type="InterPro" id="IPR015424">
    <property type="entry name" value="PyrdxlP-dep_Trfase"/>
</dbReference>
<dbReference type="PANTHER" id="PTHR42778">
    <property type="entry name" value="2-AMINOETHYLPHOSPHONATE--PYRUVATE TRANSAMINASE"/>
    <property type="match status" value="1"/>
</dbReference>
<name>A0A9D1TJY9_9BACI</name>
<dbReference type="Proteomes" id="UP000823937">
    <property type="component" value="Unassembled WGS sequence"/>
</dbReference>
<dbReference type="GO" id="GO:0047304">
    <property type="term" value="F:2-aminoethylphosphonate-pyruvate transaminase activity"/>
    <property type="evidence" value="ECO:0007669"/>
    <property type="project" value="UniProtKB-EC"/>
</dbReference>
<organism evidence="5 6">
    <name type="scientific">Candidatus Pseudogracilibacillus intestinigallinarum</name>
    <dbReference type="NCBI Taxonomy" id="2838742"/>
    <lineage>
        <taxon>Bacteria</taxon>
        <taxon>Bacillati</taxon>
        <taxon>Bacillota</taxon>
        <taxon>Bacilli</taxon>
        <taxon>Bacillales</taxon>
        <taxon>Bacillaceae</taxon>
        <taxon>Pseudogracilibacillus</taxon>
    </lineage>
</organism>
<evidence type="ECO:0000256" key="3">
    <source>
        <dbReference type="ARBA" id="ARBA00022679"/>
    </source>
</evidence>
<reference evidence="5" key="2">
    <citation type="submission" date="2021-04" db="EMBL/GenBank/DDBJ databases">
        <authorList>
            <person name="Gilroy R."/>
        </authorList>
    </citation>
    <scope>NUCLEOTIDE SEQUENCE</scope>
    <source>
        <strain evidence="5">CHK169-2315</strain>
    </source>
</reference>